<reference evidence="1 2" key="1">
    <citation type="submission" date="2014-08" db="EMBL/GenBank/DDBJ databases">
        <authorList>
            <person name="den Bakker H.C."/>
        </authorList>
    </citation>
    <scope>NUCLEOTIDE SEQUENCE [LARGE SCALE GENOMIC DNA]</scope>
    <source>
        <strain evidence="1 2">DSM 18334</strain>
    </source>
</reference>
<comment type="caution">
    <text evidence="1">The sequence shown here is derived from an EMBL/GenBank/DDBJ whole genome shotgun (WGS) entry which is preliminary data.</text>
</comment>
<protein>
    <recommendedName>
        <fullName evidence="3">Nucleotidyltransferase family protein</fullName>
    </recommendedName>
</protein>
<evidence type="ECO:0000313" key="2">
    <source>
        <dbReference type="Proteomes" id="UP000029734"/>
    </source>
</evidence>
<accession>A0A098MBN1</accession>
<dbReference type="EMBL" id="JQCR01000002">
    <property type="protein sequence ID" value="KGE18957.1"/>
    <property type="molecule type" value="Genomic_DNA"/>
</dbReference>
<reference evidence="1 2" key="2">
    <citation type="submission" date="2014-10" db="EMBL/GenBank/DDBJ databases">
        <title>Comparative genomics of the Paenibacillus odorifer group.</title>
        <authorList>
            <person name="Tsai Y.-C."/>
            <person name="Martin N."/>
            <person name="Korlach J."/>
            <person name="Wiedmann M."/>
        </authorList>
    </citation>
    <scope>NUCLEOTIDE SEQUENCE [LARGE SCALE GENOMIC DNA]</scope>
    <source>
        <strain evidence="1 2">DSM 18334</strain>
    </source>
</reference>
<dbReference type="eggNOG" id="COG3575">
    <property type="taxonomic scope" value="Bacteria"/>
</dbReference>
<sequence length="194" mass="22255">MASQDGELQLRLIHTLSQSPILNALFTAAQSLEPLPYYIGAGCLVQTVWNELTGRPLNYGISDIDIIYFNDNDLSYAAENKVVERAKTLFSHLPFPVDIKNQARVHLWYQDKFGIELRPYSSLEDAINSWPTTATCLGARLNSDHRWQIYAPYGLEDLFGLIVRPNKALIDEGIYYSKTHKWSRKWPELHIASW</sequence>
<dbReference type="Proteomes" id="UP000029734">
    <property type="component" value="Unassembled WGS sequence"/>
</dbReference>
<evidence type="ECO:0008006" key="3">
    <source>
        <dbReference type="Google" id="ProtNLM"/>
    </source>
</evidence>
<name>A0A098MBN1_9BACL</name>
<dbReference type="PANTHER" id="PTHR39166:SF1">
    <property type="entry name" value="BLL1166 PROTEIN"/>
    <property type="match status" value="1"/>
</dbReference>
<dbReference type="InterPro" id="IPR009267">
    <property type="entry name" value="NTP_transf_6"/>
</dbReference>
<proteinExistence type="predicted"/>
<keyword evidence="2" id="KW-1185">Reference proteome</keyword>
<dbReference type="AlphaFoldDB" id="A0A098MBN1"/>
<dbReference type="Pfam" id="PF06042">
    <property type="entry name" value="NTP_transf_6"/>
    <property type="match status" value="1"/>
</dbReference>
<evidence type="ECO:0000313" key="1">
    <source>
        <dbReference type="EMBL" id="KGE18957.1"/>
    </source>
</evidence>
<dbReference type="PANTHER" id="PTHR39166">
    <property type="entry name" value="BLL1166 PROTEIN"/>
    <property type="match status" value="1"/>
</dbReference>
<organism evidence="1 2">
    <name type="scientific">Paenibacillus wynnii</name>
    <dbReference type="NCBI Taxonomy" id="268407"/>
    <lineage>
        <taxon>Bacteria</taxon>
        <taxon>Bacillati</taxon>
        <taxon>Bacillota</taxon>
        <taxon>Bacilli</taxon>
        <taxon>Bacillales</taxon>
        <taxon>Paenibacillaceae</taxon>
        <taxon>Paenibacillus</taxon>
    </lineage>
</organism>
<gene>
    <name evidence="1" type="ORF">PWYN_06040</name>
</gene>